<keyword evidence="3" id="KW-0472">Membrane</keyword>
<dbReference type="SUPFAM" id="SSF51735">
    <property type="entry name" value="NAD(P)-binding Rossmann-fold domains"/>
    <property type="match status" value="1"/>
</dbReference>
<dbReference type="Gene3D" id="3.40.50.720">
    <property type="entry name" value="NAD(P)-binding Rossmann-like Domain"/>
    <property type="match status" value="1"/>
</dbReference>
<reference evidence="4 5" key="1">
    <citation type="journal article" date="2018" name="Science">
        <title>The opium poppy genome and morphinan production.</title>
        <authorList>
            <person name="Guo L."/>
            <person name="Winzer T."/>
            <person name="Yang X."/>
            <person name="Li Y."/>
            <person name="Ning Z."/>
            <person name="He Z."/>
            <person name="Teodor R."/>
            <person name="Lu Y."/>
            <person name="Bowser T.A."/>
            <person name="Graham I.A."/>
            <person name="Ye K."/>
        </authorList>
    </citation>
    <scope>NUCLEOTIDE SEQUENCE [LARGE SCALE GENOMIC DNA]</scope>
    <source>
        <strain evidence="5">cv. HN1</strain>
        <tissue evidence="4">Leaves</tissue>
    </source>
</reference>
<keyword evidence="2" id="KW-0560">Oxidoreductase</keyword>
<gene>
    <name evidence="4" type="ORF">C5167_051118</name>
</gene>
<dbReference type="OMA" id="YIAAMAF"/>
<dbReference type="PANTHER" id="PTHR24320:SF227">
    <property type="entry name" value="RETINOL DEHYDROGENASE 11"/>
    <property type="match status" value="1"/>
</dbReference>
<keyword evidence="3" id="KW-1133">Transmembrane helix</keyword>
<dbReference type="STRING" id="3469.A0A4Y7KU44"/>
<dbReference type="PRINTS" id="PR00081">
    <property type="entry name" value="GDHRDH"/>
</dbReference>
<dbReference type="Gramene" id="RZC75641">
    <property type="protein sequence ID" value="RZC75641"/>
    <property type="gene ID" value="C5167_051118"/>
</dbReference>
<keyword evidence="3" id="KW-0812">Transmembrane</keyword>
<dbReference type="Proteomes" id="UP000316621">
    <property type="component" value="Chromosome 8"/>
</dbReference>
<proteinExistence type="inferred from homology"/>
<dbReference type="AlphaFoldDB" id="A0A4Y7KU44"/>
<evidence type="ECO:0000313" key="4">
    <source>
        <dbReference type="EMBL" id="RZC75641.1"/>
    </source>
</evidence>
<dbReference type="PANTHER" id="PTHR24320">
    <property type="entry name" value="RETINOL DEHYDROGENASE"/>
    <property type="match status" value="1"/>
</dbReference>
<dbReference type="EMBL" id="CM010722">
    <property type="protein sequence ID" value="RZC75641.1"/>
    <property type="molecule type" value="Genomic_DNA"/>
</dbReference>
<comment type="similarity">
    <text evidence="1">Belongs to the short-chain dehydrogenases/reductases (SDR) family.</text>
</comment>
<organism evidence="4 5">
    <name type="scientific">Papaver somniferum</name>
    <name type="common">Opium poppy</name>
    <dbReference type="NCBI Taxonomy" id="3469"/>
    <lineage>
        <taxon>Eukaryota</taxon>
        <taxon>Viridiplantae</taxon>
        <taxon>Streptophyta</taxon>
        <taxon>Embryophyta</taxon>
        <taxon>Tracheophyta</taxon>
        <taxon>Spermatophyta</taxon>
        <taxon>Magnoliopsida</taxon>
        <taxon>Ranunculales</taxon>
        <taxon>Papaveraceae</taxon>
        <taxon>Papaveroideae</taxon>
        <taxon>Papaver</taxon>
    </lineage>
</organism>
<sequence length="384" mass="42764">MKKILIELRDSLYFLCSIQFWRMGVLWTSSIIYSYLQLWLNKVMFRKCKSYPRCSLKLSPSAAKRPVCVVTGATSGLGAAAALSLSKEGYYVVLAGRNAQNLSEAVKEIKQRQPDAHLKTFQVDLTSFESILKFKSSLQQWLLDSDMHTSIQLLVNNAGILATSRRFTAEGYDQMITTNYIAAFSVTNLLLPLLKNSCAPSRIVNVTSFTHRCVSGIDVCRKGLTGNDSLASKRYPCAQVYEYTKYLTATYKLSTVCLLMFSYQLHRQFCLDGHSPQVSVIAADPGVVETNLMREVPSHLSFLAIRILKFLGLLQSPDNGVEAIIDASLAPPEVSGEYFFGGNGRVTNSSSLSYDTKLAERLWTTSSNLFLELQLSYKNPAEKA</sequence>
<keyword evidence="5" id="KW-1185">Reference proteome</keyword>
<evidence type="ECO:0000313" key="5">
    <source>
        <dbReference type="Proteomes" id="UP000316621"/>
    </source>
</evidence>
<dbReference type="InterPro" id="IPR036291">
    <property type="entry name" value="NAD(P)-bd_dom_sf"/>
</dbReference>
<dbReference type="InterPro" id="IPR002347">
    <property type="entry name" value="SDR_fam"/>
</dbReference>
<evidence type="ECO:0000256" key="1">
    <source>
        <dbReference type="ARBA" id="ARBA00006484"/>
    </source>
</evidence>
<dbReference type="GO" id="GO:0016491">
    <property type="term" value="F:oxidoreductase activity"/>
    <property type="evidence" value="ECO:0007669"/>
    <property type="project" value="UniProtKB-KW"/>
</dbReference>
<evidence type="ECO:0000256" key="2">
    <source>
        <dbReference type="ARBA" id="ARBA00023002"/>
    </source>
</evidence>
<feature type="transmembrane region" description="Helical" evidence="3">
    <location>
        <begin position="12"/>
        <end position="36"/>
    </location>
</feature>
<evidence type="ECO:0000256" key="3">
    <source>
        <dbReference type="SAM" id="Phobius"/>
    </source>
</evidence>
<accession>A0A4Y7KU44</accession>
<protein>
    <submittedName>
        <fullName evidence="4">Uncharacterized protein</fullName>
    </submittedName>
</protein>
<dbReference type="Pfam" id="PF00106">
    <property type="entry name" value="adh_short"/>
    <property type="match status" value="1"/>
</dbReference>
<name>A0A4Y7KU44_PAPSO</name>